<dbReference type="OrthoDB" id="4350856at2"/>
<organism evidence="1 2">
    <name type="scientific">Lentzea jiangxiensis</name>
    <dbReference type="NCBI Taxonomy" id="641025"/>
    <lineage>
        <taxon>Bacteria</taxon>
        <taxon>Bacillati</taxon>
        <taxon>Actinomycetota</taxon>
        <taxon>Actinomycetes</taxon>
        <taxon>Pseudonocardiales</taxon>
        <taxon>Pseudonocardiaceae</taxon>
        <taxon>Lentzea</taxon>
    </lineage>
</organism>
<dbReference type="RefSeq" id="WP_090104012.1">
    <property type="nucleotide sequence ID" value="NZ_FNIX01000022.1"/>
</dbReference>
<keyword evidence="2" id="KW-1185">Reference proteome</keyword>
<accession>A0A1H0WSK9</accession>
<protein>
    <submittedName>
        <fullName evidence="1">Uncharacterized protein</fullName>
    </submittedName>
</protein>
<evidence type="ECO:0000313" key="2">
    <source>
        <dbReference type="Proteomes" id="UP000199691"/>
    </source>
</evidence>
<proteinExistence type="predicted"/>
<sequence length="163" mass="17952">MGKSRSATSIRSLYEADLRKAYGDVAAPRRDFAREMVKRDPYSALLLDLSATGETEDDTDINHEVAFTYFVRGSRLLLVKLSMVGPYAVVLAFGEDGCGAGELLSRPAGPFESRVLDLVQVHGLRLVPVHHLETPVPLAVVPGRDEVTLYAALFEPEAEPPWW</sequence>
<name>A0A1H0WSK9_9PSEU</name>
<dbReference type="AlphaFoldDB" id="A0A1H0WSK9"/>
<dbReference type="EMBL" id="FNIX01000022">
    <property type="protein sequence ID" value="SDP93678.1"/>
    <property type="molecule type" value="Genomic_DNA"/>
</dbReference>
<reference evidence="2" key="1">
    <citation type="submission" date="2016-10" db="EMBL/GenBank/DDBJ databases">
        <authorList>
            <person name="Varghese N."/>
            <person name="Submissions S."/>
        </authorList>
    </citation>
    <scope>NUCLEOTIDE SEQUENCE [LARGE SCALE GENOMIC DNA]</scope>
    <source>
        <strain evidence="2">CGMCC 4.6609</strain>
    </source>
</reference>
<evidence type="ECO:0000313" key="1">
    <source>
        <dbReference type="EMBL" id="SDP93678.1"/>
    </source>
</evidence>
<gene>
    <name evidence="1" type="ORF">SAMN05421507_12278</name>
</gene>
<dbReference type="STRING" id="641025.SAMN05421507_12278"/>
<dbReference type="Proteomes" id="UP000199691">
    <property type="component" value="Unassembled WGS sequence"/>
</dbReference>